<dbReference type="SUPFAM" id="SSF49777">
    <property type="entry name" value="PEBP-like"/>
    <property type="match status" value="1"/>
</dbReference>
<evidence type="ECO:0000313" key="2">
    <source>
        <dbReference type="Proteomes" id="UP000051176"/>
    </source>
</evidence>
<proteinExistence type="predicted"/>
<dbReference type="PATRIC" id="fig|1267003.4.peg.800"/>
<dbReference type="OrthoDB" id="9797506at2"/>
<dbReference type="InterPro" id="IPR005247">
    <property type="entry name" value="YbhB_YbcL/LppC-like"/>
</dbReference>
<dbReference type="Gene3D" id="3.90.280.10">
    <property type="entry name" value="PEBP-like"/>
    <property type="match status" value="1"/>
</dbReference>
<dbReference type="EMBL" id="AZCZ01000002">
    <property type="protein sequence ID" value="KRK39577.1"/>
    <property type="molecule type" value="Genomic_DNA"/>
</dbReference>
<reference evidence="1 2" key="1">
    <citation type="journal article" date="2015" name="Genome Announc.">
        <title>Expanding the biotechnology potential of lactobacilli through comparative genomics of 213 strains and associated genera.</title>
        <authorList>
            <person name="Sun Z."/>
            <person name="Harris H.M."/>
            <person name="McCann A."/>
            <person name="Guo C."/>
            <person name="Argimon S."/>
            <person name="Zhang W."/>
            <person name="Yang X."/>
            <person name="Jeffery I.B."/>
            <person name="Cooney J.C."/>
            <person name="Kagawa T.F."/>
            <person name="Liu W."/>
            <person name="Song Y."/>
            <person name="Salvetti E."/>
            <person name="Wrobel A."/>
            <person name="Rasinkangas P."/>
            <person name="Parkhill J."/>
            <person name="Rea M.C."/>
            <person name="O'Sullivan O."/>
            <person name="Ritari J."/>
            <person name="Douillard F.P."/>
            <person name="Paul Ross R."/>
            <person name="Yang R."/>
            <person name="Briner A.E."/>
            <person name="Felis G.E."/>
            <person name="de Vos W.M."/>
            <person name="Barrangou R."/>
            <person name="Klaenhammer T.R."/>
            <person name="Caufield P.W."/>
            <person name="Cui Y."/>
            <person name="Zhang H."/>
            <person name="O'Toole P.W."/>
        </authorList>
    </citation>
    <scope>NUCLEOTIDE SEQUENCE [LARGE SCALE GENOMIC DNA]</scope>
    <source>
        <strain evidence="1 2">ATCC 53295</strain>
    </source>
</reference>
<protein>
    <submittedName>
        <fullName evidence="1">Phospholipid-binding protein</fullName>
    </submittedName>
</protein>
<dbReference type="Pfam" id="PF01161">
    <property type="entry name" value="PBP"/>
    <property type="match status" value="1"/>
</dbReference>
<dbReference type="InterPro" id="IPR008914">
    <property type="entry name" value="PEBP"/>
</dbReference>
<dbReference type="CDD" id="cd00865">
    <property type="entry name" value="PEBP_bact_arch"/>
    <property type="match status" value="1"/>
</dbReference>
<dbReference type="STRING" id="357278.IV61_GL001693"/>
<organism evidence="1 2">
    <name type="scientific">Levilactobacillus parabrevis ATCC 53295</name>
    <dbReference type="NCBI Taxonomy" id="1267003"/>
    <lineage>
        <taxon>Bacteria</taxon>
        <taxon>Bacillati</taxon>
        <taxon>Bacillota</taxon>
        <taxon>Bacilli</taxon>
        <taxon>Lactobacillales</taxon>
        <taxon>Lactobacillaceae</taxon>
        <taxon>Levilactobacillus</taxon>
    </lineage>
</organism>
<dbReference type="AlphaFoldDB" id="A0A0R1H0N8"/>
<accession>A0A0R1H0N8</accession>
<sequence>MRIVVPTEENGYLADEFSKYATGDDVYGGQPVKSFPIKLHKIPKKTQTLALNLIDFDAVPVSGFPWIHWVAANFPGTTREIPMDVSRTNAIPHVHGRNSNGGSLVGNTDPAIYQNYTGPFPPNEDHDYSLTVYALNTKLDLADGFWLNDLLHQINGHVLDTATITLRGRV</sequence>
<dbReference type="NCBIfam" id="TIGR00481">
    <property type="entry name" value="YbhB/YbcL family Raf kinase inhibitor-like protein"/>
    <property type="match status" value="1"/>
</dbReference>
<dbReference type="Proteomes" id="UP000051176">
    <property type="component" value="Unassembled WGS sequence"/>
</dbReference>
<dbReference type="InterPro" id="IPR036610">
    <property type="entry name" value="PEBP-like_sf"/>
</dbReference>
<dbReference type="RefSeq" id="WP_020089463.1">
    <property type="nucleotide sequence ID" value="NZ_AZCZ01000002.1"/>
</dbReference>
<evidence type="ECO:0000313" key="1">
    <source>
        <dbReference type="EMBL" id="KRK39577.1"/>
    </source>
</evidence>
<dbReference type="eggNOG" id="COG1881">
    <property type="taxonomic scope" value="Bacteria"/>
</dbReference>
<name>A0A0R1H0N8_9LACO</name>
<comment type="caution">
    <text evidence="1">The sequence shown here is derived from an EMBL/GenBank/DDBJ whole genome shotgun (WGS) entry which is preliminary data.</text>
</comment>
<dbReference type="GeneID" id="97415706"/>
<gene>
    <name evidence="1" type="ORF">FD07_GL000752</name>
</gene>
<keyword evidence="2" id="KW-1185">Reference proteome</keyword>